<dbReference type="EMBL" id="JAGFBR010000007">
    <property type="protein sequence ID" value="KAH0464486.1"/>
    <property type="molecule type" value="Genomic_DNA"/>
</dbReference>
<accession>A0AAV7H6D1</accession>
<name>A0AAV7H6D1_DENCH</name>
<reference evidence="1 2" key="1">
    <citation type="journal article" date="2021" name="Hortic Res">
        <title>Chromosome-scale assembly of the Dendrobium chrysotoxum genome enhances the understanding of orchid evolution.</title>
        <authorList>
            <person name="Zhang Y."/>
            <person name="Zhang G.Q."/>
            <person name="Zhang D."/>
            <person name="Liu X.D."/>
            <person name="Xu X.Y."/>
            <person name="Sun W.H."/>
            <person name="Yu X."/>
            <person name="Zhu X."/>
            <person name="Wang Z.W."/>
            <person name="Zhao X."/>
            <person name="Zhong W.Y."/>
            <person name="Chen H."/>
            <person name="Yin W.L."/>
            <person name="Huang T."/>
            <person name="Niu S.C."/>
            <person name="Liu Z.J."/>
        </authorList>
    </citation>
    <scope>NUCLEOTIDE SEQUENCE [LARGE SCALE GENOMIC DNA]</scope>
    <source>
        <strain evidence="1">Lindl</strain>
    </source>
</reference>
<gene>
    <name evidence="1" type="ORF">IEQ34_007272</name>
</gene>
<dbReference type="AlphaFoldDB" id="A0AAV7H6D1"/>
<evidence type="ECO:0000313" key="1">
    <source>
        <dbReference type="EMBL" id="KAH0464486.1"/>
    </source>
</evidence>
<comment type="caution">
    <text evidence="1">The sequence shown here is derived from an EMBL/GenBank/DDBJ whole genome shotgun (WGS) entry which is preliminary data.</text>
</comment>
<sequence length="153" mass="17125">MGVVQSKVLAMRNNEVDMHLQIFLPPRFKGTVKPRAVKDWLSRLQNAFDGIQCPPERRYNTSGVAIKRLSPSQASKDSPQNLDDDGVEIELRKALSSDIEDVKITLFGITIVTPLKKGDINNSNIVLDDSIIVLDDPVKTETLIRATKLRRTD</sequence>
<proteinExistence type="predicted"/>
<dbReference type="Proteomes" id="UP000775213">
    <property type="component" value="Unassembled WGS sequence"/>
</dbReference>
<organism evidence="1 2">
    <name type="scientific">Dendrobium chrysotoxum</name>
    <name type="common">Orchid</name>
    <dbReference type="NCBI Taxonomy" id="161865"/>
    <lineage>
        <taxon>Eukaryota</taxon>
        <taxon>Viridiplantae</taxon>
        <taxon>Streptophyta</taxon>
        <taxon>Embryophyta</taxon>
        <taxon>Tracheophyta</taxon>
        <taxon>Spermatophyta</taxon>
        <taxon>Magnoliopsida</taxon>
        <taxon>Liliopsida</taxon>
        <taxon>Asparagales</taxon>
        <taxon>Orchidaceae</taxon>
        <taxon>Epidendroideae</taxon>
        <taxon>Malaxideae</taxon>
        <taxon>Dendrobiinae</taxon>
        <taxon>Dendrobium</taxon>
    </lineage>
</organism>
<protein>
    <submittedName>
        <fullName evidence="1">Uncharacterized protein</fullName>
    </submittedName>
</protein>
<evidence type="ECO:0000313" key="2">
    <source>
        <dbReference type="Proteomes" id="UP000775213"/>
    </source>
</evidence>
<keyword evidence="2" id="KW-1185">Reference proteome</keyword>